<comment type="cofactor">
    <cofactor evidence="1">
        <name>heme</name>
        <dbReference type="ChEBI" id="CHEBI:30413"/>
    </cofactor>
</comment>
<comment type="subcellular location">
    <subcellularLocation>
        <location evidence="2">Membrane</location>
    </subcellularLocation>
</comment>
<evidence type="ECO:0000313" key="14">
    <source>
        <dbReference type="Proteomes" id="UP000053647"/>
    </source>
</evidence>
<feature type="chain" id="PRO_5002203891" description="Cytochrome P450" evidence="12">
    <location>
        <begin position="20"/>
        <end position="371"/>
    </location>
</feature>
<dbReference type="PANTHER" id="PTHR46206">
    <property type="entry name" value="CYTOCHROME P450"/>
    <property type="match status" value="1"/>
</dbReference>
<dbReference type="HOGENOM" id="CLU_022195_3_0_1"/>
<evidence type="ECO:0000256" key="6">
    <source>
        <dbReference type="ARBA" id="ARBA00022723"/>
    </source>
</evidence>
<sequence>MLLTWMQVLALAPWSGAYGVVNPIYLAVGDDWELKSSTVETNPTLRLLIMQLQVPVIPDGIQVTYVLAGIVVAAFVAAKLSKRPNLDAIPTVGSSTWLGSWWAGIQFMTKAADVLREGYEKHKGALFKVADLYRWTVIVSGPQFVEDVRKASDDELSFMEATNDNLNTEYTLGHDVHHNPYHVAIIRSQLTRNLGNLFPDIRDEIVIAFEETLDLQANEWKSVPAFQTVQEVVCRTTNRVFVGLPLCRNSDWIDLTNRFTLDVVKGGVMIALFPKVLAPLVARFMTSVPGTARRAMKHLSPIIEERRSHLGLEYGKDGADKPNDFLSWLMNHPEASDSSIKDLTLRILSLNFAAIHTSANVRLMWPSLSVV</sequence>
<feature type="signal peptide" evidence="12">
    <location>
        <begin position="1"/>
        <end position="19"/>
    </location>
</feature>
<evidence type="ECO:0008006" key="15">
    <source>
        <dbReference type="Google" id="ProtNLM"/>
    </source>
</evidence>
<keyword evidence="10" id="KW-0503">Monooxygenase</keyword>
<dbReference type="PANTHER" id="PTHR46206:SF5">
    <property type="entry name" value="P450, PUTATIVE (EUROFUNG)-RELATED"/>
    <property type="match status" value="1"/>
</dbReference>
<evidence type="ECO:0000256" key="12">
    <source>
        <dbReference type="SAM" id="SignalP"/>
    </source>
</evidence>
<keyword evidence="11" id="KW-0472">Membrane</keyword>
<reference evidence="13 14" key="1">
    <citation type="submission" date="2014-06" db="EMBL/GenBank/DDBJ databases">
        <authorList>
            <consortium name="DOE Joint Genome Institute"/>
            <person name="Kuo A."/>
            <person name="Kohler A."/>
            <person name="Nagy L.G."/>
            <person name="Floudas D."/>
            <person name="Copeland A."/>
            <person name="Barry K.W."/>
            <person name="Cichocki N."/>
            <person name="Veneault-Fourrey C."/>
            <person name="LaButti K."/>
            <person name="Lindquist E.A."/>
            <person name="Lipzen A."/>
            <person name="Lundell T."/>
            <person name="Morin E."/>
            <person name="Murat C."/>
            <person name="Sun H."/>
            <person name="Tunlid A."/>
            <person name="Henrissat B."/>
            <person name="Grigoriev I.V."/>
            <person name="Hibbett D.S."/>
            <person name="Martin F."/>
            <person name="Nordberg H.P."/>
            <person name="Cantor M.N."/>
            <person name="Hua S.X."/>
        </authorList>
    </citation>
    <scope>NUCLEOTIDE SEQUENCE [LARGE SCALE GENOMIC DNA]</scope>
    <source>
        <strain evidence="13 14">ATCC 200175</strain>
    </source>
</reference>
<dbReference type="Gene3D" id="1.10.630.10">
    <property type="entry name" value="Cytochrome P450"/>
    <property type="match status" value="1"/>
</dbReference>
<gene>
    <name evidence="13" type="ORF">PAXINDRAFT_100526</name>
</gene>
<keyword evidence="6" id="KW-0479">Metal-binding</keyword>
<dbReference type="Pfam" id="PF00067">
    <property type="entry name" value="p450"/>
    <property type="match status" value="1"/>
</dbReference>
<evidence type="ECO:0000256" key="10">
    <source>
        <dbReference type="ARBA" id="ARBA00023033"/>
    </source>
</evidence>
<evidence type="ECO:0000256" key="2">
    <source>
        <dbReference type="ARBA" id="ARBA00004370"/>
    </source>
</evidence>
<evidence type="ECO:0000256" key="3">
    <source>
        <dbReference type="ARBA" id="ARBA00010617"/>
    </source>
</evidence>
<protein>
    <recommendedName>
        <fullName evidence="15">Cytochrome P450</fullName>
    </recommendedName>
</protein>
<keyword evidence="4" id="KW-0349">Heme</keyword>
<keyword evidence="8" id="KW-0560">Oxidoreductase</keyword>
<evidence type="ECO:0000256" key="9">
    <source>
        <dbReference type="ARBA" id="ARBA00023004"/>
    </source>
</evidence>
<dbReference type="Proteomes" id="UP000053647">
    <property type="component" value="Unassembled WGS sequence"/>
</dbReference>
<dbReference type="GO" id="GO:0004497">
    <property type="term" value="F:monooxygenase activity"/>
    <property type="evidence" value="ECO:0007669"/>
    <property type="project" value="UniProtKB-KW"/>
</dbReference>
<keyword evidence="12" id="KW-0732">Signal</keyword>
<keyword evidence="5" id="KW-0812">Transmembrane</keyword>
<dbReference type="SUPFAM" id="SSF48264">
    <property type="entry name" value="Cytochrome P450"/>
    <property type="match status" value="1"/>
</dbReference>
<keyword evidence="7" id="KW-1133">Transmembrane helix</keyword>
<accession>A0A0C9TUC3</accession>
<dbReference type="EMBL" id="KN819348">
    <property type="protein sequence ID" value="KIJ13848.1"/>
    <property type="molecule type" value="Genomic_DNA"/>
</dbReference>
<keyword evidence="14" id="KW-1185">Reference proteome</keyword>
<keyword evidence="9" id="KW-0408">Iron</keyword>
<dbReference type="GO" id="GO:0016705">
    <property type="term" value="F:oxidoreductase activity, acting on paired donors, with incorporation or reduction of molecular oxygen"/>
    <property type="evidence" value="ECO:0007669"/>
    <property type="project" value="InterPro"/>
</dbReference>
<evidence type="ECO:0000256" key="8">
    <source>
        <dbReference type="ARBA" id="ARBA00023002"/>
    </source>
</evidence>
<evidence type="ECO:0000256" key="7">
    <source>
        <dbReference type="ARBA" id="ARBA00022989"/>
    </source>
</evidence>
<evidence type="ECO:0000256" key="5">
    <source>
        <dbReference type="ARBA" id="ARBA00022692"/>
    </source>
</evidence>
<evidence type="ECO:0000256" key="4">
    <source>
        <dbReference type="ARBA" id="ARBA00022617"/>
    </source>
</evidence>
<evidence type="ECO:0000256" key="1">
    <source>
        <dbReference type="ARBA" id="ARBA00001971"/>
    </source>
</evidence>
<dbReference type="InterPro" id="IPR036396">
    <property type="entry name" value="Cyt_P450_sf"/>
</dbReference>
<reference evidence="14" key="2">
    <citation type="submission" date="2015-01" db="EMBL/GenBank/DDBJ databases">
        <title>Evolutionary Origins and Diversification of the Mycorrhizal Mutualists.</title>
        <authorList>
            <consortium name="DOE Joint Genome Institute"/>
            <consortium name="Mycorrhizal Genomics Consortium"/>
            <person name="Kohler A."/>
            <person name="Kuo A."/>
            <person name="Nagy L.G."/>
            <person name="Floudas D."/>
            <person name="Copeland A."/>
            <person name="Barry K.W."/>
            <person name="Cichocki N."/>
            <person name="Veneault-Fourrey C."/>
            <person name="LaButti K."/>
            <person name="Lindquist E.A."/>
            <person name="Lipzen A."/>
            <person name="Lundell T."/>
            <person name="Morin E."/>
            <person name="Murat C."/>
            <person name="Riley R."/>
            <person name="Ohm R."/>
            <person name="Sun H."/>
            <person name="Tunlid A."/>
            <person name="Henrissat B."/>
            <person name="Grigoriev I.V."/>
            <person name="Hibbett D.S."/>
            <person name="Martin F."/>
        </authorList>
    </citation>
    <scope>NUCLEOTIDE SEQUENCE [LARGE SCALE GENOMIC DNA]</scope>
    <source>
        <strain evidence="14">ATCC 200175</strain>
    </source>
</reference>
<dbReference type="GO" id="GO:0016020">
    <property type="term" value="C:membrane"/>
    <property type="evidence" value="ECO:0007669"/>
    <property type="project" value="UniProtKB-SubCell"/>
</dbReference>
<dbReference type="OrthoDB" id="1844152at2759"/>
<evidence type="ECO:0000256" key="11">
    <source>
        <dbReference type="ARBA" id="ARBA00023136"/>
    </source>
</evidence>
<comment type="similarity">
    <text evidence="3">Belongs to the cytochrome P450 family.</text>
</comment>
<dbReference type="GO" id="GO:0005506">
    <property type="term" value="F:iron ion binding"/>
    <property type="evidence" value="ECO:0007669"/>
    <property type="project" value="InterPro"/>
</dbReference>
<dbReference type="InterPro" id="IPR001128">
    <property type="entry name" value="Cyt_P450"/>
</dbReference>
<dbReference type="GO" id="GO:0020037">
    <property type="term" value="F:heme binding"/>
    <property type="evidence" value="ECO:0007669"/>
    <property type="project" value="InterPro"/>
</dbReference>
<dbReference type="AlphaFoldDB" id="A0A0C9TUC3"/>
<proteinExistence type="inferred from homology"/>
<evidence type="ECO:0000313" key="13">
    <source>
        <dbReference type="EMBL" id="KIJ13848.1"/>
    </source>
</evidence>
<organism evidence="13 14">
    <name type="scientific">Paxillus involutus ATCC 200175</name>
    <dbReference type="NCBI Taxonomy" id="664439"/>
    <lineage>
        <taxon>Eukaryota</taxon>
        <taxon>Fungi</taxon>
        <taxon>Dikarya</taxon>
        <taxon>Basidiomycota</taxon>
        <taxon>Agaricomycotina</taxon>
        <taxon>Agaricomycetes</taxon>
        <taxon>Agaricomycetidae</taxon>
        <taxon>Boletales</taxon>
        <taxon>Paxilineae</taxon>
        <taxon>Paxillaceae</taxon>
        <taxon>Paxillus</taxon>
    </lineage>
</organism>
<dbReference type="CDD" id="cd11041">
    <property type="entry name" value="CYP503A1-like"/>
    <property type="match status" value="1"/>
</dbReference>
<name>A0A0C9TUC3_PAXIN</name>